<evidence type="ECO:0000313" key="2">
    <source>
        <dbReference type="EMBL" id="MFD2202402.1"/>
    </source>
</evidence>
<dbReference type="Proteomes" id="UP001597414">
    <property type="component" value="Unassembled WGS sequence"/>
</dbReference>
<dbReference type="CDD" id="cd00102">
    <property type="entry name" value="IPT"/>
    <property type="match status" value="1"/>
</dbReference>
<sequence length="488" mass="54133">MIKRIIGVISTCFLLFGVFSSCEEKIDVAPSIITEDVLYVSGERLRVSGRIITTQTINASDHGFYISENESFSQPVIISLGERANPGRFIGEISSLTIDKRYFVKAFVTIQDEIIFGNVAEVETLIPAIFSFSPNNGPEGTIVTISGKNLTSDTEVFFGSGKGTVVDISFESTLQVRVPPISGLPVVNIKVVNQEREISFETPFEYTTGKYTKLADFPSAIRIFDGISLQENDVFYVGMGTDRGQAVNNTMWKYQVGDNNWQEIPLPSRALWRAFSSKTYYGGGSLSPIFDGLVGDFYQLKNGQFLALNNLPFFKLRTVGFEIGGNLYVLGGRTIESPKEVFEYNAQTNIWRKMRDAPIEIDETVLNFTYGGKQYFIDPLTKDLLAFDPGTDSWEAVSKFPGDLGNGTGVGVVIGNRAYLGLGNRSDQMWELNMTNLNWAEKNKFTGSTVTRNSGVYVHGGLIYMLRSAEVQILGVPSEFWVFDPNGF</sequence>
<dbReference type="SUPFAM" id="SSF117281">
    <property type="entry name" value="Kelch motif"/>
    <property type="match status" value="1"/>
</dbReference>
<name>A0ABW5B8E8_9BACT</name>
<evidence type="ECO:0000313" key="3">
    <source>
        <dbReference type="Proteomes" id="UP001597414"/>
    </source>
</evidence>
<organism evidence="2 3">
    <name type="scientific">Shivajiella indica</name>
    <dbReference type="NCBI Taxonomy" id="872115"/>
    <lineage>
        <taxon>Bacteria</taxon>
        <taxon>Pseudomonadati</taxon>
        <taxon>Bacteroidota</taxon>
        <taxon>Cytophagia</taxon>
        <taxon>Cytophagales</taxon>
        <taxon>Cyclobacteriaceae</taxon>
        <taxon>Shivajiella</taxon>
    </lineage>
</organism>
<dbReference type="SMART" id="SM00429">
    <property type="entry name" value="IPT"/>
    <property type="match status" value="1"/>
</dbReference>
<dbReference type="InterPro" id="IPR014756">
    <property type="entry name" value="Ig_E-set"/>
</dbReference>
<dbReference type="Gene3D" id="2.60.40.10">
    <property type="entry name" value="Immunoglobulins"/>
    <property type="match status" value="1"/>
</dbReference>
<protein>
    <submittedName>
        <fullName evidence="2">IPT/TIG domain-containing protein</fullName>
    </submittedName>
</protein>
<proteinExistence type="predicted"/>
<dbReference type="InterPro" id="IPR002909">
    <property type="entry name" value="IPT_dom"/>
</dbReference>
<accession>A0ABW5B8E8</accession>
<evidence type="ECO:0000259" key="1">
    <source>
        <dbReference type="SMART" id="SM00429"/>
    </source>
</evidence>
<dbReference type="PROSITE" id="PS51257">
    <property type="entry name" value="PROKAR_LIPOPROTEIN"/>
    <property type="match status" value="1"/>
</dbReference>
<dbReference type="InterPro" id="IPR015915">
    <property type="entry name" value="Kelch-typ_b-propeller"/>
</dbReference>
<reference evidence="3" key="1">
    <citation type="journal article" date="2019" name="Int. J. Syst. Evol. Microbiol.">
        <title>The Global Catalogue of Microorganisms (GCM) 10K type strain sequencing project: providing services to taxonomists for standard genome sequencing and annotation.</title>
        <authorList>
            <consortium name="The Broad Institute Genomics Platform"/>
            <consortium name="The Broad Institute Genome Sequencing Center for Infectious Disease"/>
            <person name="Wu L."/>
            <person name="Ma J."/>
        </authorList>
    </citation>
    <scope>NUCLEOTIDE SEQUENCE [LARGE SCALE GENOMIC DNA]</scope>
    <source>
        <strain evidence="3">KCTC 19812</strain>
    </source>
</reference>
<keyword evidence="3" id="KW-1185">Reference proteome</keyword>
<dbReference type="InterPro" id="IPR013783">
    <property type="entry name" value="Ig-like_fold"/>
</dbReference>
<dbReference type="RefSeq" id="WP_380803222.1">
    <property type="nucleotide sequence ID" value="NZ_JBHUIV010000016.1"/>
</dbReference>
<comment type="caution">
    <text evidence="2">The sequence shown here is derived from an EMBL/GenBank/DDBJ whole genome shotgun (WGS) entry which is preliminary data.</text>
</comment>
<dbReference type="EMBL" id="JBHUIV010000016">
    <property type="protein sequence ID" value="MFD2202402.1"/>
    <property type="molecule type" value="Genomic_DNA"/>
</dbReference>
<dbReference type="SUPFAM" id="SSF81296">
    <property type="entry name" value="E set domains"/>
    <property type="match status" value="1"/>
</dbReference>
<dbReference type="Pfam" id="PF01833">
    <property type="entry name" value="TIG"/>
    <property type="match status" value="1"/>
</dbReference>
<gene>
    <name evidence="2" type="ORF">ACFSKV_12580</name>
</gene>
<dbReference type="Gene3D" id="2.120.10.80">
    <property type="entry name" value="Kelch-type beta propeller"/>
    <property type="match status" value="2"/>
</dbReference>
<feature type="domain" description="IPT/TIG" evidence="1">
    <location>
        <begin position="126"/>
        <end position="207"/>
    </location>
</feature>